<comment type="cofactor">
    <cofactor evidence="2">
        <name>K(+)</name>
        <dbReference type="ChEBI" id="CHEBI:29103"/>
    </cofactor>
</comment>
<feature type="domain" description="Pyruvate kinase barrel" evidence="17">
    <location>
        <begin position="5"/>
        <end position="326"/>
    </location>
</feature>
<protein>
    <recommendedName>
        <fullName evidence="6 15">Pyruvate kinase</fullName>
        <ecNumber evidence="5 15">2.7.1.40</ecNumber>
    </recommendedName>
</protein>
<evidence type="ECO:0000256" key="9">
    <source>
        <dbReference type="ARBA" id="ARBA00022741"/>
    </source>
</evidence>
<dbReference type="RefSeq" id="WP_008620854.1">
    <property type="nucleotide sequence ID" value="NZ_AONQ01000073.1"/>
</dbReference>
<evidence type="ECO:0000256" key="13">
    <source>
        <dbReference type="ARBA" id="ARBA00023152"/>
    </source>
</evidence>
<evidence type="ECO:0000259" key="17">
    <source>
        <dbReference type="Pfam" id="PF00224"/>
    </source>
</evidence>
<dbReference type="NCBIfam" id="NF004886">
    <property type="entry name" value="PRK06247.1"/>
    <property type="match status" value="1"/>
</dbReference>
<evidence type="ECO:0000256" key="11">
    <source>
        <dbReference type="ARBA" id="ARBA00022840"/>
    </source>
</evidence>
<comment type="similarity">
    <text evidence="4 16">Belongs to the pyruvate kinase family.</text>
</comment>
<evidence type="ECO:0000256" key="2">
    <source>
        <dbReference type="ARBA" id="ARBA00001958"/>
    </source>
</evidence>
<evidence type="ECO:0000259" key="18">
    <source>
        <dbReference type="Pfam" id="PF02887"/>
    </source>
</evidence>
<keyword evidence="7 16" id="KW-0808">Transferase</keyword>
<dbReference type="AlphaFoldDB" id="M2ZLV9"/>
<feature type="domain" description="Pyruvate kinase C-terminal" evidence="18">
    <location>
        <begin position="359"/>
        <end position="471"/>
    </location>
</feature>
<accession>M2ZLV9</accession>
<dbReference type="SUPFAM" id="SSF52935">
    <property type="entry name" value="PK C-terminal domain-like"/>
    <property type="match status" value="1"/>
</dbReference>
<dbReference type="InterPro" id="IPR015813">
    <property type="entry name" value="Pyrv/PenolPyrv_kinase-like_dom"/>
</dbReference>
<dbReference type="EMBL" id="AONQ01000073">
    <property type="protein sequence ID" value="EME68262.1"/>
    <property type="molecule type" value="Genomic_DNA"/>
</dbReference>
<evidence type="ECO:0000256" key="12">
    <source>
        <dbReference type="ARBA" id="ARBA00022842"/>
    </source>
</evidence>
<dbReference type="NCBIfam" id="NF004491">
    <property type="entry name" value="PRK05826.1"/>
    <property type="match status" value="1"/>
</dbReference>
<dbReference type="InterPro" id="IPR040442">
    <property type="entry name" value="Pyrv_kinase-like_dom_sf"/>
</dbReference>
<keyword evidence="8" id="KW-0479">Metal-binding</keyword>
<keyword evidence="11" id="KW-0067">ATP-binding</keyword>
<comment type="catalytic activity">
    <reaction evidence="16">
        <text>pyruvate + ATP = phosphoenolpyruvate + ADP + H(+)</text>
        <dbReference type="Rhea" id="RHEA:18157"/>
        <dbReference type="ChEBI" id="CHEBI:15361"/>
        <dbReference type="ChEBI" id="CHEBI:15378"/>
        <dbReference type="ChEBI" id="CHEBI:30616"/>
        <dbReference type="ChEBI" id="CHEBI:58702"/>
        <dbReference type="ChEBI" id="CHEBI:456216"/>
        <dbReference type="EC" id="2.7.1.40"/>
    </reaction>
</comment>
<dbReference type="FunFam" id="3.20.20.60:FF:000025">
    <property type="entry name" value="Pyruvate kinase"/>
    <property type="match status" value="1"/>
</dbReference>
<dbReference type="PATRIC" id="fig|1244869.3.peg.3861"/>
<gene>
    <name evidence="19" type="ORF">H261_19369</name>
</gene>
<dbReference type="InterPro" id="IPR015793">
    <property type="entry name" value="Pyrv_Knase_brl"/>
</dbReference>
<dbReference type="PANTHER" id="PTHR11817">
    <property type="entry name" value="PYRUVATE KINASE"/>
    <property type="match status" value="1"/>
</dbReference>
<evidence type="ECO:0000256" key="3">
    <source>
        <dbReference type="ARBA" id="ARBA00004997"/>
    </source>
</evidence>
<dbReference type="SUPFAM" id="SSF50800">
    <property type="entry name" value="PK beta-barrel domain-like"/>
    <property type="match status" value="1"/>
</dbReference>
<evidence type="ECO:0000256" key="8">
    <source>
        <dbReference type="ARBA" id="ARBA00022723"/>
    </source>
</evidence>
<comment type="cofactor">
    <cofactor evidence="1">
        <name>Mg(2+)</name>
        <dbReference type="ChEBI" id="CHEBI:18420"/>
    </cofactor>
</comment>
<dbReference type="OrthoDB" id="9812123at2"/>
<dbReference type="Gene3D" id="2.40.33.10">
    <property type="entry name" value="PK beta-barrel domain-like"/>
    <property type="match status" value="1"/>
</dbReference>
<dbReference type="UniPathway" id="UPA00109">
    <property type="reaction ID" value="UER00188"/>
</dbReference>
<dbReference type="eggNOG" id="COG0469">
    <property type="taxonomic scope" value="Bacteria"/>
</dbReference>
<dbReference type="Gene3D" id="3.20.20.60">
    <property type="entry name" value="Phosphoenolpyruvate-binding domains"/>
    <property type="match status" value="1"/>
</dbReference>
<keyword evidence="13 16" id="KW-0324">Glycolysis</keyword>
<dbReference type="NCBIfam" id="TIGR01064">
    <property type="entry name" value="pyruv_kin"/>
    <property type="match status" value="1"/>
</dbReference>
<keyword evidence="9" id="KW-0547">Nucleotide-binding</keyword>
<dbReference type="Proteomes" id="UP000011744">
    <property type="component" value="Unassembled WGS sequence"/>
</dbReference>
<comment type="caution">
    <text evidence="19">The sequence shown here is derived from an EMBL/GenBank/DDBJ whole genome shotgun (WGS) entry which is preliminary data.</text>
</comment>
<evidence type="ECO:0000256" key="14">
    <source>
        <dbReference type="ARBA" id="ARBA00023317"/>
    </source>
</evidence>
<dbReference type="PRINTS" id="PR01050">
    <property type="entry name" value="PYRUVTKNASE"/>
</dbReference>
<dbReference type="GO" id="GO:0004743">
    <property type="term" value="F:pyruvate kinase activity"/>
    <property type="evidence" value="ECO:0007669"/>
    <property type="project" value="UniProtKB-UniRule"/>
</dbReference>
<evidence type="ECO:0000256" key="4">
    <source>
        <dbReference type="ARBA" id="ARBA00008663"/>
    </source>
</evidence>
<dbReference type="FunFam" id="2.40.33.10:FF:000001">
    <property type="entry name" value="Pyruvate kinase"/>
    <property type="match status" value="1"/>
</dbReference>
<dbReference type="GO" id="GO:0005524">
    <property type="term" value="F:ATP binding"/>
    <property type="evidence" value="ECO:0007669"/>
    <property type="project" value="UniProtKB-KW"/>
</dbReference>
<dbReference type="GO" id="GO:0030955">
    <property type="term" value="F:potassium ion binding"/>
    <property type="evidence" value="ECO:0007669"/>
    <property type="project" value="UniProtKB-UniRule"/>
</dbReference>
<evidence type="ECO:0000256" key="1">
    <source>
        <dbReference type="ARBA" id="ARBA00001946"/>
    </source>
</evidence>
<proteinExistence type="inferred from homology"/>
<dbReference type="Gene3D" id="3.40.1380.20">
    <property type="entry name" value="Pyruvate kinase, C-terminal domain"/>
    <property type="match status" value="1"/>
</dbReference>
<dbReference type="InterPro" id="IPR018209">
    <property type="entry name" value="Pyrv_Knase_AS"/>
</dbReference>
<name>M2ZLV9_9PROT</name>
<dbReference type="InterPro" id="IPR015806">
    <property type="entry name" value="Pyrv_Knase_insert_dom_sf"/>
</dbReference>
<evidence type="ECO:0000256" key="5">
    <source>
        <dbReference type="ARBA" id="ARBA00012142"/>
    </source>
</evidence>
<dbReference type="InterPro" id="IPR001697">
    <property type="entry name" value="Pyr_Knase"/>
</dbReference>
<dbReference type="NCBIfam" id="NF004978">
    <property type="entry name" value="PRK06354.1"/>
    <property type="match status" value="1"/>
</dbReference>
<evidence type="ECO:0000256" key="16">
    <source>
        <dbReference type="RuleBase" id="RU000504"/>
    </source>
</evidence>
<evidence type="ECO:0000256" key="15">
    <source>
        <dbReference type="NCBIfam" id="TIGR01064"/>
    </source>
</evidence>
<evidence type="ECO:0000256" key="7">
    <source>
        <dbReference type="ARBA" id="ARBA00022679"/>
    </source>
</evidence>
<dbReference type="GO" id="GO:0000287">
    <property type="term" value="F:magnesium ion binding"/>
    <property type="evidence" value="ECO:0007669"/>
    <property type="project" value="UniProtKB-UniRule"/>
</dbReference>
<dbReference type="Pfam" id="PF00224">
    <property type="entry name" value="PK"/>
    <property type="match status" value="1"/>
</dbReference>
<evidence type="ECO:0000256" key="6">
    <source>
        <dbReference type="ARBA" id="ARBA00018587"/>
    </source>
</evidence>
<keyword evidence="10 16" id="KW-0418">Kinase</keyword>
<evidence type="ECO:0000313" key="20">
    <source>
        <dbReference type="Proteomes" id="UP000011744"/>
    </source>
</evidence>
<sequence>MRRARNAKIIATLGPASSTPEAIESLFLAGADVFRLNFSHGSHDDHKNRIFTIRELEKKVKRPIAILADLQGPKLRVGDFEGGRARLEAGAAFRLDMEDALGTAARAPLHHPEVFAALKPGSELLIDDGKLRLTVESCGADFAETRVVVGGEVSNHKGVNVPGVMLPISPLTEKDRRDLEFAVEMGADWIALSFVQRPSDVQEARRLIGGYVGSRVRILSKLEKPSAIEHLASIIEWSDAVMVARGDLGVECPPETVPILQKRIIKACRRAGKPVVVATQMLDSMVHSPSPTRAEASDVATAVYDGSDAVMLSAETASGEYPIEAVTMMDRIIQQVEHDKNYQIITDASRLDPEHTTRDAISAAARQVAHTLGAAAIVTFTSSGSTTLRAARERPEQPILSVTADIEVARQMALVWGTHSIMAKDVRSFTEMVAKAVHFAQSEGFARVGDRVVITAGVPFGHSGTTNILRVAEVEEHGHQHRHNSD</sequence>
<keyword evidence="12 16" id="KW-0460">Magnesium</keyword>
<dbReference type="STRING" id="1244869.H261_19369"/>
<keyword evidence="14 19" id="KW-0670">Pyruvate</keyword>
<dbReference type="InterPro" id="IPR011037">
    <property type="entry name" value="Pyrv_Knase-like_insert_dom_sf"/>
</dbReference>
<dbReference type="GO" id="GO:0016301">
    <property type="term" value="F:kinase activity"/>
    <property type="evidence" value="ECO:0007669"/>
    <property type="project" value="UniProtKB-KW"/>
</dbReference>
<dbReference type="InterPro" id="IPR036918">
    <property type="entry name" value="Pyrv_Knase_C_sf"/>
</dbReference>
<evidence type="ECO:0000256" key="10">
    <source>
        <dbReference type="ARBA" id="ARBA00022777"/>
    </source>
</evidence>
<dbReference type="EC" id="2.7.1.40" evidence="5 15"/>
<dbReference type="SUPFAM" id="SSF51621">
    <property type="entry name" value="Phosphoenolpyruvate/pyruvate domain"/>
    <property type="match status" value="1"/>
</dbReference>
<evidence type="ECO:0000313" key="19">
    <source>
        <dbReference type="EMBL" id="EME68262.1"/>
    </source>
</evidence>
<dbReference type="PROSITE" id="PS00110">
    <property type="entry name" value="PYRUVATE_KINASE"/>
    <property type="match status" value="1"/>
</dbReference>
<organism evidence="19 20">
    <name type="scientific">Paramagnetospirillum caucaseum</name>
    <dbReference type="NCBI Taxonomy" id="1244869"/>
    <lineage>
        <taxon>Bacteria</taxon>
        <taxon>Pseudomonadati</taxon>
        <taxon>Pseudomonadota</taxon>
        <taxon>Alphaproteobacteria</taxon>
        <taxon>Rhodospirillales</taxon>
        <taxon>Magnetospirillaceae</taxon>
        <taxon>Paramagnetospirillum</taxon>
    </lineage>
</organism>
<reference evidence="19 20" key="1">
    <citation type="journal article" date="2014" name="Genome Announc.">
        <title>Draft Genome Sequence of Magnetospirillum sp. Strain SO-1, a Freshwater Magnetotactic Bacterium Isolated from the Ol'khovka River, Russia.</title>
        <authorList>
            <person name="Grouzdev D.S."/>
            <person name="Dziuba M.V."/>
            <person name="Sukhacheva M.S."/>
            <person name="Mardanov A.V."/>
            <person name="Beletskiy A.V."/>
            <person name="Kuznetsov B.B."/>
            <person name="Skryabin K.G."/>
        </authorList>
    </citation>
    <scope>NUCLEOTIDE SEQUENCE [LARGE SCALE GENOMIC DNA]</scope>
    <source>
        <strain evidence="19 20">SO-1</strain>
    </source>
</reference>
<dbReference type="Pfam" id="PF02887">
    <property type="entry name" value="PK_C"/>
    <property type="match status" value="1"/>
</dbReference>
<comment type="pathway">
    <text evidence="3 16">Carbohydrate degradation; glycolysis; pyruvate from D-glyceraldehyde 3-phosphate: step 5/5.</text>
</comment>
<keyword evidence="20" id="KW-1185">Reference proteome</keyword>
<dbReference type="InterPro" id="IPR015795">
    <property type="entry name" value="Pyrv_Knase_C"/>
</dbReference>